<keyword evidence="2" id="KW-1185">Reference proteome</keyword>
<proteinExistence type="predicted"/>
<comment type="caution">
    <text evidence="1">The sequence shown here is derived from an EMBL/GenBank/DDBJ whole genome shotgun (WGS) entry which is preliminary data.</text>
</comment>
<dbReference type="Proteomes" id="UP001231109">
    <property type="component" value="Unassembled WGS sequence"/>
</dbReference>
<evidence type="ECO:0000313" key="1">
    <source>
        <dbReference type="EMBL" id="MDP5135020.1"/>
    </source>
</evidence>
<dbReference type="EMBL" id="JAPJDZ010000005">
    <property type="protein sequence ID" value="MDP5135020.1"/>
    <property type="molecule type" value="Genomic_DNA"/>
</dbReference>
<dbReference type="RefSeq" id="WP_305973864.1">
    <property type="nucleotide sequence ID" value="NZ_JAPJDZ010000005.1"/>
</dbReference>
<reference evidence="1 2" key="1">
    <citation type="submission" date="2022-11" db="EMBL/GenBank/DDBJ databases">
        <title>Viruses from the air-sea interface of a natural surface slick.</title>
        <authorList>
            <person name="Rahlff J."/>
            <person name="Holmfeldt K."/>
        </authorList>
    </citation>
    <scope>NUCLEOTIDE SEQUENCE [LARGE SCALE GENOMIC DNA]</scope>
    <source>
        <strain evidence="1 2">SMS4</strain>
    </source>
</reference>
<sequence>MSYLSDQCLLPKTRLEQTLRVPLGSIIEDNVRVLQQQSPRICQDMLSDILHPFQLPQANISATAAPLAEPDTTIVEVPLYWQRLILPDRSVCSELVLMSWRSVTYISYLNILPDTFGLFTPLSPKQAMCYANKLVGDALNNITAMSAGKRNHVIAVTLINPNLAAIFKQHAFIEDPSGPMIVGLPLPARFYRLIPL</sequence>
<evidence type="ECO:0000313" key="2">
    <source>
        <dbReference type="Proteomes" id="UP001231109"/>
    </source>
</evidence>
<protein>
    <submittedName>
        <fullName evidence="1">Uncharacterized protein</fullName>
    </submittedName>
</protein>
<accession>A0ABT9HV64</accession>
<name>A0ABT9HV64_9GAMM</name>
<organism evidence="1 2">
    <name type="scientific">Rheinheimera baltica</name>
    <dbReference type="NCBI Taxonomy" id="67576"/>
    <lineage>
        <taxon>Bacteria</taxon>
        <taxon>Pseudomonadati</taxon>
        <taxon>Pseudomonadota</taxon>
        <taxon>Gammaproteobacteria</taxon>
        <taxon>Chromatiales</taxon>
        <taxon>Chromatiaceae</taxon>
        <taxon>Rheinheimera</taxon>
    </lineage>
</organism>
<gene>
    <name evidence="1" type="ORF">ORJ04_03540</name>
</gene>